<dbReference type="InParanoid" id="A0A061E9Q8"/>
<dbReference type="eggNOG" id="ENOG502QT11">
    <property type="taxonomic scope" value="Eukaryota"/>
</dbReference>
<dbReference type="OMA" id="PRTAWGI"/>
<keyword evidence="3" id="KW-1185">Reference proteome</keyword>
<dbReference type="HOGENOM" id="CLU_035098_0_0_1"/>
<dbReference type="EMBL" id="CM001880">
    <property type="protein sequence ID" value="EOX99028.1"/>
    <property type="molecule type" value="Genomic_DNA"/>
</dbReference>
<feature type="domain" description="DUF6817" evidence="1">
    <location>
        <begin position="44"/>
        <end position="97"/>
    </location>
</feature>
<organism evidence="2 3">
    <name type="scientific">Theobroma cacao</name>
    <name type="common">Cacao</name>
    <name type="synonym">Cocoa</name>
    <dbReference type="NCBI Taxonomy" id="3641"/>
    <lineage>
        <taxon>Eukaryota</taxon>
        <taxon>Viridiplantae</taxon>
        <taxon>Streptophyta</taxon>
        <taxon>Embryophyta</taxon>
        <taxon>Tracheophyta</taxon>
        <taxon>Spermatophyta</taxon>
        <taxon>Magnoliopsida</taxon>
        <taxon>eudicotyledons</taxon>
        <taxon>Gunneridae</taxon>
        <taxon>Pentapetalae</taxon>
        <taxon>rosids</taxon>
        <taxon>malvids</taxon>
        <taxon>Malvales</taxon>
        <taxon>Malvaceae</taxon>
        <taxon>Byttnerioideae</taxon>
        <taxon>Theobroma</taxon>
    </lineage>
</organism>
<evidence type="ECO:0000313" key="3">
    <source>
        <dbReference type="Proteomes" id="UP000026915"/>
    </source>
</evidence>
<dbReference type="Pfam" id="PF20680">
    <property type="entry name" value="DUF6817"/>
    <property type="match status" value="1"/>
</dbReference>
<dbReference type="PANTHER" id="PTHR37391:SF4">
    <property type="entry name" value="TETRATRICOPEPTIDE REPEAT-LIKE SUPERFAMILY PROTEIN"/>
    <property type="match status" value="1"/>
</dbReference>
<dbReference type="Gramene" id="EOX99028">
    <property type="protein sequence ID" value="EOX99028"/>
    <property type="gene ID" value="TCM_007656"/>
</dbReference>
<reference evidence="2 3" key="1">
    <citation type="journal article" date="2013" name="Genome Biol.">
        <title>The genome sequence of the most widely cultivated cacao type and its use to identify candidate genes regulating pod color.</title>
        <authorList>
            <person name="Motamayor J.C."/>
            <person name="Mockaitis K."/>
            <person name="Schmutz J."/>
            <person name="Haiminen N."/>
            <person name="Iii D.L."/>
            <person name="Cornejo O."/>
            <person name="Findley S.D."/>
            <person name="Zheng P."/>
            <person name="Utro F."/>
            <person name="Royaert S."/>
            <person name="Saski C."/>
            <person name="Jenkins J."/>
            <person name="Podicheti R."/>
            <person name="Zhao M."/>
            <person name="Scheffler B.E."/>
            <person name="Stack J.C."/>
            <person name="Feltus F.A."/>
            <person name="Mustiga G.M."/>
            <person name="Amores F."/>
            <person name="Phillips W."/>
            <person name="Marelli J.P."/>
            <person name="May G.D."/>
            <person name="Shapiro H."/>
            <person name="Ma J."/>
            <person name="Bustamante C.D."/>
            <person name="Schnell R.J."/>
            <person name="Main D."/>
            <person name="Gilbert D."/>
            <person name="Parida L."/>
            <person name="Kuhn D.N."/>
        </authorList>
    </citation>
    <scope>NUCLEOTIDE SEQUENCE [LARGE SCALE GENOMIC DNA]</scope>
    <source>
        <strain evidence="3">cv. Matina 1-6</strain>
    </source>
</reference>
<dbReference type="PANTHER" id="PTHR37391">
    <property type="entry name" value="E3 UBIQUITIN-PROTEIN LIGASE"/>
    <property type="match status" value="1"/>
</dbReference>
<dbReference type="Proteomes" id="UP000026915">
    <property type="component" value="Chromosome 2"/>
</dbReference>
<evidence type="ECO:0000313" key="2">
    <source>
        <dbReference type="EMBL" id="EOX99028.1"/>
    </source>
</evidence>
<dbReference type="AlphaFoldDB" id="A0A061E9Q8"/>
<dbReference type="InterPro" id="IPR049202">
    <property type="entry name" value="DUF6817"/>
</dbReference>
<sequence length="380" mass="42911">MPSSLSLPSCQQPQHPQALLDSLCPFLRGELEPVDKNLPGLIAVLRSAGAGKCSHKHGSFLEHLVDIYRILKIWKAPDSVCLCGLFHSAYSNAYYSDSELMEHLKLSEIALNNAKEEGLLDRDEVWRKKLRLPLPEDGIVVKNIKTGENVTITRRVMAVFLLMSMADYSDQFFSYQDLLFDNFDGRFRFLGNNYAALWPGDGKPGLWMNSISKMGAVYILILRDEGIILEERKRVGGAEVEKDRDEGIELVVPPVFENCTRVLDAKEQVEARDLYWEAICDGSKSGVERAEDLLLGCTAKNPFVGEPHVVLAQVYLNKGRFVEAEQEAERGLTLMLEWGSPWDKRMSWEGWIAWARVLPLKAKEKSWPQSAWGVLSLGLR</sequence>
<name>A0A061E9Q8_THECC</name>
<protein>
    <recommendedName>
        <fullName evidence="1">DUF6817 domain-containing protein</fullName>
    </recommendedName>
</protein>
<gene>
    <name evidence="2" type="ORF">TCM_007656</name>
</gene>
<evidence type="ECO:0000259" key="1">
    <source>
        <dbReference type="Pfam" id="PF20680"/>
    </source>
</evidence>
<accession>A0A061E9Q8</accession>
<proteinExistence type="predicted"/>